<keyword evidence="2 6" id="KW-0418">Kinase</keyword>
<organism evidence="6 7">
    <name type="scientific">Nocardioides terrae</name>
    <dbReference type="NCBI Taxonomy" id="574651"/>
    <lineage>
        <taxon>Bacteria</taxon>
        <taxon>Bacillati</taxon>
        <taxon>Actinomycetota</taxon>
        <taxon>Actinomycetes</taxon>
        <taxon>Propionibacteriales</taxon>
        <taxon>Nocardioidaceae</taxon>
        <taxon>Nocardioides</taxon>
    </lineage>
</organism>
<dbReference type="InterPro" id="IPR036890">
    <property type="entry name" value="HATPase_C_sf"/>
</dbReference>
<keyword evidence="1" id="KW-0808">Transferase</keyword>
<dbReference type="RefSeq" id="WP_139230102.1">
    <property type="nucleotide sequence ID" value="NZ_FOLB01000008.1"/>
</dbReference>
<feature type="domain" description="Signal transduction histidine kinase subgroup 3 dimerisation and phosphoacceptor" evidence="5">
    <location>
        <begin position="145"/>
        <end position="204"/>
    </location>
</feature>
<evidence type="ECO:0000259" key="4">
    <source>
        <dbReference type="Pfam" id="PF02518"/>
    </source>
</evidence>
<gene>
    <name evidence="6" type="ORF">SAMN04487968_108198</name>
</gene>
<feature type="domain" description="Histidine kinase/HSP90-like ATPase" evidence="4">
    <location>
        <begin position="250"/>
        <end position="295"/>
    </location>
</feature>
<accession>A0A1I1KKG9</accession>
<dbReference type="Pfam" id="PF02518">
    <property type="entry name" value="HATPase_c"/>
    <property type="match status" value="1"/>
</dbReference>
<name>A0A1I1KKG9_9ACTN</name>
<evidence type="ECO:0000313" key="6">
    <source>
        <dbReference type="EMBL" id="SFC61297.1"/>
    </source>
</evidence>
<evidence type="ECO:0000259" key="5">
    <source>
        <dbReference type="Pfam" id="PF07730"/>
    </source>
</evidence>
<evidence type="ECO:0000313" key="7">
    <source>
        <dbReference type="Proteomes" id="UP000198832"/>
    </source>
</evidence>
<keyword evidence="3" id="KW-0902">Two-component regulatory system</keyword>
<dbReference type="GO" id="GO:0016020">
    <property type="term" value="C:membrane"/>
    <property type="evidence" value="ECO:0007669"/>
    <property type="project" value="InterPro"/>
</dbReference>
<dbReference type="InterPro" id="IPR050482">
    <property type="entry name" value="Sensor_HK_TwoCompSys"/>
</dbReference>
<evidence type="ECO:0000256" key="2">
    <source>
        <dbReference type="ARBA" id="ARBA00022777"/>
    </source>
</evidence>
<dbReference type="InterPro" id="IPR011712">
    <property type="entry name" value="Sig_transdc_His_kin_sub3_dim/P"/>
</dbReference>
<dbReference type="EMBL" id="FOLB01000008">
    <property type="protein sequence ID" value="SFC61297.1"/>
    <property type="molecule type" value="Genomic_DNA"/>
</dbReference>
<dbReference type="Pfam" id="PF07730">
    <property type="entry name" value="HisKA_3"/>
    <property type="match status" value="1"/>
</dbReference>
<evidence type="ECO:0000256" key="3">
    <source>
        <dbReference type="ARBA" id="ARBA00023012"/>
    </source>
</evidence>
<dbReference type="Proteomes" id="UP000198832">
    <property type="component" value="Unassembled WGS sequence"/>
</dbReference>
<dbReference type="PANTHER" id="PTHR24421">
    <property type="entry name" value="NITRATE/NITRITE SENSOR PROTEIN NARX-RELATED"/>
    <property type="match status" value="1"/>
</dbReference>
<reference evidence="6 7" key="1">
    <citation type="submission" date="2016-10" db="EMBL/GenBank/DDBJ databases">
        <authorList>
            <person name="de Groot N.N."/>
        </authorList>
    </citation>
    <scope>NUCLEOTIDE SEQUENCE [LARGE SCALE GENOMIC DNA]</scope>
    <source>
        <strain evidence="6 7">CGMCC 1.7056</strain>
    </source>
</reference>
<dbReference type="OrthoDB" id="5241249at2"/>
<dbReference type="SUPFAM" id="SSF55874">
    <property type="entry name" value="ATPase domain of HSP90 chaperone/DNA topoisomerase II/histidine kinase"/>
    <property type="match status" value="1"/>
</dbReference>
<dbReference type="Gene3D" id="3.30.565.10">
    <property type="entry name" value="Histidine kinase-like ATPase, C-terminal domain"/>
    <property type="match status" value="1"/>
</dbReference>
<dbReference type="AlphaFoldDB" id="A0A1I1KKG9"/>
<evidence type="ECO:0000256" key="1">
    <source>
        <dbReference type="ARBA" id="ARBA00022679"/>
    </source>
</evidence>
<dbReference type="GO" id="GO:0046983">
    <property type="term" value="F:protein dimerization activity"/>
    <property type="evidence" value="ECO:0007669"/>
    <property type="project" value="InterPro"/>
</dbReference>
<dbReference type="GO" id="GO:0000155">
    <property type="term" value="F:phosphorelay sensor kinase activity"/>
    <property type="evidence" value="ECO:0007669"/>
    <property type="project" value="InterPro"/>
</dbReference>
<dbReference type="InterPro" id="IPR003594">
    <property type="entry name" value="HATPase_dom"/>
</dbReference>
<dbReference type="STRING" id="574651.SAMN04487968_108198"/>
<dbReference type="PANTHER" id="PTHR24421:SF56">
    <property type="entry name" value="OXYGEN SENSOR HISTIDINE KINASE RESPONSE REGULATOR DOST"/>
    <property type="match status" value="1"/>
</dbReference>
<proteinExistence type="predicted"/>
<protein>
    <submittedName>
        <fullName evidence="6">Histidine kinase-like ATPase domain-containing protein</fullName>
    </submittedName>
</protein>
<dbReference type="Gene3D" id="1.20.5.1930">
    <property type="match status" value="1"/>
</dbReference>
<keyword evidence="7" id="KW-1185">Reference proteome</keyword>
<dbReference type="CDD" id="cd16917">
    <property type="entry name" value="HATPase_UhpB-NarQ-NarX-like"/>
    <property type="match status" value="1"/>
</dbReference>
<sequence>MHGRHRAAETATPDDAATAQALLDALELIGSAEDLDGTLRRLAAVGRALAQASYAVVELCGSDAPDLRVAEGTVVEGGHERLHADLRTRGVLLGRIVVGRPEEAFVDEDRRLVDRLAGLSGSLVVEAMALEDRDSTRERMLTADRGRIARDLHDLVIQRLYATGLHLQAAKAGDHDSVGSAISTAVRDIDTAIRDVRATIFELSRGPARSLAAEARALVEEYAPALGFTPALRISGPVDTVLVESVADEALLVLREALSNVARHAQASTVQVELTASPAWFMLRVTDDGVGIPPRAGIASGLRNAGRRAATRGGVMRTGDVTPHGTSLVWLVPASS</sequence>